<sequence>MVDGAKKEYPSLPPDYVSLAQLQERWIQRQQEKKLKDKLEEKEKDREARTQKKEDPSLPPDYVSLAQLQERWIQRQQEKELKDKLEEEKKERESGTQKRDQDQRGVENDRRGKMGDGSLRDVRWRRVEKDGREMGVAEVKGTGKEIELGGFDSLEERTKKNKEEKRNFEKKKSAVDGEMGKTEGDGCPEVEIIPRNEVKVGIPGVLRGESSRRDEGYGELKGIQERMSVSKMDVMPRNRVREEIPNVKKLASRSGLRRNGDDRGFGYTSKKEYRVKLDGTGVKLASEKKMEGEKEYDKKGRGRRNGGNVETYYQLKESRAGVNCNEVELESENKAEDESLEVCGETGGLNGRNGNGFLGQNNNLRSKIGEQRVAGEGLNDNRLESGNKVEGELLDVESAKNGENRRGQNGSERYGNWRGNTGRKIGVSAFIDWKADNVRSRVKATRSYANSGRYKDSWKTKPRESRMMWVRKEEKLGTDAAEVGSSGISADQE</sequence>
<dbReference type="RefSeq" id="XP_011069796.1">
    <property type="nucleotide sequence ID" value="XM_011071494.2"/>
</dbReference>
<dbReference type="KEGG" id="sind:105155600"/>
<feature type="region of interest" description="Disordered" evidence="1">
    <location>
        <begin position="33"/>
        <end position="63"/>
    </location>
</feature>
<feature type="compositionally biased region" description="Basic and acidic residues" evidence="1">
    <location>
        <begin position="379"/>
        <end position="406"/>
    </location>
</feature>
<organism evidence="2 3">
    <name type="scientific">Sesamum indicum</name>
    <name type="common">Oriental sesame</name>
    <name type="synonym">Sesamum orientale</name>
    <dbReference type="NCBI Taxonomy" id="4182"/>
    <lineage>
        <taxon>Eukaryota</taxon>
        <taxon>Viridiplantae</taxon>
        <taxon>Streptophyta</taxon>
        <taxon>Embryophyta</taxon>
        <taxon>Tracheophyta</taxon>
        <taxon>Spermatophyta</taxon>
        <taxon>Magnoliopsida</taxon>
        <taxon>eudicotyledons</taxon>
        <taxon>Gunneridae</taxon>
        <taxon>Pentapetalae</taxon>
        <taxon>asterids</taxon>
        <taxon>lamiids</taxon>
        <taxon>Lamiales</taxon>
        <taxon>Pedaliaceae</taxon>
        <taxon>Sesamum</taxon>
    </lineage>
</organism>
<evidence type="ECO:0000313" key="3">
    <source>
        <dbReference type="RefSeq" id="XP_011069796.1"/>
    </source>
</evidence>
<dbReference type="InParanoid" id="A0A6I9SL80"/>
<feature type="region of interest" description="Disordered" evidence="1">
    <location>
        <begin position="372"/>
        <end position="419"/>
    </location>
</feature>
<feature type="region of interest" description="Disordered" evidence="1">
    <location>
        <begin position="287"/>
        <end position="310"/>
    </location>
</feature>
<accession>A0A6I9SL80</accession>
<gene>
    <name evidence="3" type="primary">LOC105155600</name>
</gene>
<protein>
    <submittedName>
        <fullName evidence="3">Glutamic acid-rich protein-like</fullName>
    </submittedName>
</protein>
<dbReference type="AlphaFoldDB" id="A0A6I9SL80"/>
<reference evidence="3" key="1">
    <citation type="submission" date="2025-08" db="UniProtKB">
        <authorList>
            <consortium name="RefSeq"/>
        </authorList>
    </citation>
    <scope>IDENTIFICATION</scope>
</reference>
<feature type="region of interest" description="Disordered" evidence="1">
    <location>
        <begin position="156"/>
        <end position="190"/>
    </location>
</feature>
<feature type="compositionally biased region" description="Basic and acidic residues" evidence="1">
    <location>
        <begin position="156"/>
        <end position="184"/>
    </location>
</feature>
<feature type="region of interest" description="Disordered" evidence="1">
    <location>
        <begin position="79"/>
        <end position="126"/>
    </location>
</feature>
<feature type="region of interest" description="Disordered" evidence="1">
    <location>
        <begin position="474"/>
        <end position="493"/>
    </location>
</feature>
<proteinExistence type="predicted"/>
<feature type="compositionally biased region" description="Basic and acidic residues" evidence="1">
    <location>
        <begin position="33"/>
        <end position="56"/>
    </location>
</feature>
<evidence type="ECO:0000256" key="1">
    <source>
        <dbReference type="SAM" id="MobiDB-lite"/>
    </source>
</evidence>
<keyword evidence="2" id="KW-1185">Reference proteome</keyword>
<dbReference type="Proteomes" id="UP000504604">
    <property type="component" value="Linkage group LG2"/>
</dbReference>
<dbReference type="GeneID" id="105155600"/>
<name>A0A6I9SL80_SESIN</name>
<dbReference type="OrthoDB" id="914074at2759"/>
<feature type="compositionally biased region" description="Basic and acidic residues" evidence="1">
    <location>
        <begin position="287"/>
        <end position="299"/>
    </location>
</feature>
<evidence type="ECO:0000313" key="2">
    <source>
        <dbReference type="Proteomes" id="UP000504604"/>
    </source>
</evidence>